<dbReference type="GO" id="GO:0046872">
    <property type="term" value="F:metal ion binding"/>
    <property type="evidence" value="ECO:0007669"/>
    <property type="project" value="UniProtKB-KW"/>
</dbReference>
<dbReference type="PROSITE" id="PS50846">
    <property type="entry name" value="HMA_2"/>
    <property type="match status" value="1"/>
</dbReference>
<gene>
    <name evidence="7" type="ORF">Nepgr_017022</name>
</gene>
<dbReference type="Pfam" id="PF00403">
    <property type="entry name" value="HMA"/>
    <property type="match status" value="1"/>
</dbReference>
<evidence type="ECO:0000256" key="2">
    <source>
        <dbReference type="ARBA" id="ARBA00022723"/>
    </source>
</evidence>
<keyword evidence="8" id="KW-1185">Reference proteome</keyword>
<keyword evidence="3" id="KW-0449">Lipoprotein</keyword>
<dbReference type="CDD" id="cd00371">
    <property type="entry name" value="HMA"/>
    <property type="match status" value="1"/>
</dbReference>
<feature type="domain" description="HMA" evidence="6">
    <location>
        <begin position="12"/>
        <end position="75"/>
    </location>
</feature>
<evidence type="ECO:0000313" key="8">
    <source>
        <dbReference type="Proteomes" id="UP001279734"/>
    </source>
</evidence>
<evidence type="ECO:0000256" key="5">
    <source>
        <dbReference type="SAM" id="MobiDB-lite"/>
    </source>
</evidence>
<name>A0AAD3XSX0_NEPGR</name>
<feature type="compositionally biased region" description="Acidic residues" evidence="5">
    <location>
        <begin position="124"/>
        <end position="144"/>
    </location>
</feature>
<sequence>MTKDEDYKLLKIQVCALRVNIHCDGCKQKVKKLLQRIEGVYSVNIDAEQQKVTVSGSVDSATLIKKLVGSGKHAELWSEKSNQNQKQKNHSSIKDDKNNKGQKQGLIKGLEAFKNQHKFPAFSSEEDDHYDDDEDDDGDEEDLEEQRLRFLTERANQLRLHLRQQAAEANNGKTNSGGGAAMAAGAAGGGKMVSNGGDGNVGKKGNPSQNVGMKANPGGIDQKTMEAALKTSNPHSGNDIAAAIGNGSNLAAALSGNLNGFAGFQAQPNNGLTAMTAGNLPSSVMMNMNGFNHPSSSMMMNMQNRMAMQQPQPQLMYHRSPYIPHTTGFYSYNLAPYSSMESSYIASENTAAHIFSDENTSSCSIM</sequence>
<evidence type="ECO:0000256" key="3">
    <source>
        <dbReference type="ARBA" id="ARBA00023289"/>
    </source>
</evidence>
<dbReference type="SUPFAM" id="SSF55008">
    <property type="entry name" value="HMA, heavy metal-associated domain"/>
    <property type="match status" value="1"/>
</dbReference>
<organism evidence="7 8">
    <name type="scientific">Nepenthes gracilis</name>
    <name type="common">Slender pitcher plant</name>
    <dbReference type="NCBI Taxonomy" id="150966"/>
    <lineage>
        <taxon>Eukaryota</taxon>
        <taxon>Viridiplantae</taxon>
        <taxon>Streptophyta</taxon>
        <taxon>Embryophyta</taxon>
        <taxon>Tracheophyta</taxon>
        <taxon>Spermatophyta</taxon>
        <taxon>Magnoliopsida</taxon>
        <taxon>eudicotyledons</taxon>
        <taxon>Gunneridae</taxon>
        <taxon>Pentapetalae</taxon>
        <taxon>Caryophyllales</taxon>
        <taxon>Nepenthaceae</taxon>
        <taxon>Nepenthes</taxon>
    </lineage>
</organism>
<dbReference type="Proteomes" id="UP001279734">
    <property type="component" value="Unassembled WGS sequence"/>
</dbReference>
<accession>A0AAD3XSX0</accession>
<evidence type="ECO:0000313" key="7">
    <source>
        <dbReference type="EMBL" id="GMH15181.1"/>
    </source>
</evidence>
<dbReference type="PANTHER" id="PTHR45868">
    <property type="entry name" value="HEAVY METAL-ASSOCIATED ISOPRENYLATED PLANT PROTEIN 33-RELATED"/>
    <property type="match status" value="1"/>
</dbReference>
<reference evidence="7" key="1">
    <citation type="submission" date="2023-05" db="EMBL/GenBank/DDBJ databases">
        <title>Nepenthes gracilis genome sequencing.</title>
        <authorList>
            <person name="Fukushima K."/>
        </authorList>
    </citation>
    <scope>NUCLEOTIDE SEQUENCE</scope>
    <source>
        <strain evidence="7">SING2019-196</strain>
    </source>
</reference>
<evidence type="ECO:0000256" key="4">
    <source>
        <dbReference type="ARBA" id="ARBA00024045"/>
    </source>
</evidence>
<dbReference type="EMBL" id="BSYO01000015">
    <property type="protein sequence ID" value="GMH15181.1"/>
    <property type="molecule type" value="Genomic_DNA"/>
</dbReference>
<keyword evidence="2" id="KW-0479">Metal-binding</keyword>
<dbReference type="AlphaFoldDB" id="A0AAD3XSX0"/>
<protein>
    <recommendedName>
        <fullName evidence="6">HMA domain-containing protein</fullName>
    </recommendedName>
</protein>
<proteinExistence type="inferred from homology"/>
<keyword evidence="1" id="KW-0488">Methylation</keyword>
<dbReference type="InterPro" id="IPR036163">
    <property type="entry name" value="HMA_dom_sf"/>
</dbReference>
<dbReference type="PANTHER" id="PTHR45868:SF19">
    <property type="entry name" value="HEAVY METAL-ASSOCIATED ISOPRENYLATED PLANT PROTEIN 37"/>
    <property type="match status" value="1"/>
</dbReference>
<dbReference type="Gene3D" id="3.30.70.100">
    <property type="match status" value="1"/>
</dbReference>
<evidence type="ECO:0000256" key="1">
    <source>
        <dbReference type="ARBA" id="ARBA00022481"/>
    </source>
</evidence>
<evidence type="ECO:0000259" key="6">
    <source>
        <dbReference type="PROSITE" id="PS50846"/>
    </source>
</evidence>
<comment type="caution">
    <text evidence="7">The sequence shown here is derived from an EMBL/GenBank/DDBJ whole genome shotgun (WGS) entry which is preliminary data.</text>
</comment>
<comment type="similarity">
    <text evidence="4">Belongs to the HIPP family.</text>
</comment>
<feature type="region of interest" description="Disordered" evidence="5">
    <location>
        <begin position="120"/>
        <end position="144"/>
    </location>
</feature>
<dbReference type="InterPro" id="IPR006121">
    <property type="entry name" value="HMA_dom"/>
</dbReference>
<feature type="region of interest" description="Disordered" evidence="5">
    <location>
        <begin position="74"/>
        <end position="101"/>
    </location>
</feature>
<keyword evidence="3" id="KW-0636">Prenylation</keyword>